<dbReference type="Gramene" id="Jr16_22690_p2">
    <property type="protein sequence ID" value="cds.Jr16_22690_p2"/>
    <property type="gene ID" value="Jr16_22690"/>
</dbReference>
<evidence type="ECO:0000256" key="3">
    <source>
        <dbReference type="ARBA" id="ARBA00022741"/>
    </source>
</evidence>
<evidence type="ECO:0000256" key="4">
    <source>
        <dbReference type="ARBA" id="ARBA00022777"/>
    </source>
</evidence>
<evidence type="ECO:0000256" key="1">
    <source>
        <dbReference type="ARBA" id="ARBA00022527"/>
    </source>
</evidence>
<feature type="domain" description="Protein kinase" evidence="6">
    <location>
        <begin position="1"/>
        <end position="108"/>
    </location>
</feature>
<dbReference type="InterPro" id="IPR008271">
    <property type="entry name" value="Ser/Thr_kinase_AS"/>
</dbReference>
<dbReference type="SUPFAM" id="SSF56112">
    <property type="entry name" value="Protein kinase-like (PK-like)"/>
    <property type="match status" value="1"/>
</dbReference>
<evidence type="ECO:0000256" key="5">
    <source>
        <dbReference type="ARBA" id="ARBA00022840"/>
    </source>
</evidence>
<dbReference type="InterPro" id="IPR000719">
    <property type="entry name" value="Prot_kinase_dom"/>
</dbReference>
<keyword evidence="2" id="KW-0808">Transferase</keyword>
<reference evidence="7" key="2">
    <citation type="submission" date="2020-03" db="EMBL/GenBank/DDBJ databases">
        <title>Walnut 2.0.</title>
        <authorList>
            <person name="Marrano A."/>
            <person name="Britton M."/>
            <person name="Zimin A.V."/>
            <person name="Zaini P.A."/>
            <person name="Workman R."/>
            <person name="Puiu D."/>
            <person name="Bianco L."/>
            <person name="Allen B.J."/>
            <person name="Troggio M."/>
            <person name="Leslie C.A."/>
            <person name="Timp W."/>
            <person name="Dendekar A."/>
            <person name="Salzberg S.L."/>
            <person name="Neale D.B."/>
        </authorList>
    </citation>
    <scope>NUCLEOTIDE SEQUENCE</scope>
    <source>
        <tissue evidence="7">Leaves</tissue>
    </source>
</reference>
<evidence type="ECO:0000313" key="8">
    <source>
        <dbReference type="Proteomes" id="UP000619265"/>
    </source>
</evidence>
<keyword evidence="1" id="KW-0723">Serine/threonine-protein kinase</keyword>
<evidence type="ECO:0000256" key="2">
    <source>
        <dbReference type="ARBA" id="ARBA00022679"/>
    </source>
</evidence>
<reference evidence="7" key="1">
    <citation type="submission" date="2015-10" db="EMBL/GenBank/DDBJ databases">
        <authorList>
            <person name="Martinez-Garcia P.J."/>
            <person name="Crepeau M.W."/>
            <person name="Puiu D."/>
            <person name="Gonzalez-Ibeas D."/>
            <person name="Whalen J."/>
            <person name="Stevens K."/>
            <person name="Paul R."/>
            <person name="Butterfield T."/>
            <person name="Britton M."/>
            <person name="Reagan R."/>
            <person name="Chakraborty S."/>
            <person name="Walawage S.L."/>
            <person name="Vasquez-Gross H.A."/>
            <person name="Cardeno C."/>
            <person name="Famula R."/>
            <person name="Pratt K."/>
            <person name="Kuruganti S."/>
            <person name="Aradhya M.K."/>
            <person name="Leslie C.A."/>
            <person name="Dandekar A.M."/>
            <person name="Salzberg S.L."/>
            <person name="Wegrzyn J.L."/>
            <person name="Langley C.H."/>
            <person name="Neale D.B."/>
        </authorList>
    </citation>
    <scope>NUCLEOTIDE SEQUENCE</scope>
    <source>
        <tissue evidence="7">Leaves</tissue>
    </source>
</reference>
<keyword evidence="5" id="KW-0067">ATP-binding</keyword>
<dbReference type="PROSITE" id="PS50011">
    <property type="entry name" value="PROTEIN_KINASE_DOM"/>
    <property type="match status" value="1"/>
</dbReference>
<dbReference type="Proteomes" id="UP000619265">
    <property type="component" value="Unassembled WGS sequence"/>
</dbReference>
<proteinExistence type="predicted"/>
<dbReference type="InterPro" id="IPR011009">
    <property type="entry name" value="Kinase-like_dom_sf"/>
</dbReference>
<keyword evidence="4" id="KW-0418">Kinase</keyword>
<dbReference type="Gene3D" id="1.10.510.10">
    <property type="entry name" value="Transferase(Phosphotransferase) domain 1"/>
    <property type="match status" value="1"/>
</dbReference>
<dbReference type="PANTHER" id="PTHR11584">
    <property type="entry name" value="SERINE/THREONINE PROTEIN KINASE"/>
    <property type="match status" value="1"/>
</dbReference>
<comment type="caution">
    <text evidence="7">The sequence shown here is derived from an EMBL/GenBank/DDBJ whole genome shotgun (WGS) entry which is preliminary data.</text>
</comment>
<evidence type="ECO:0000259" key="6">
    <source>
        <dbReference type="PROSITE" id="PS50011"/>
    </source>
</evidence>
<protein>
    <recommendedName>
        <fullName evidence="6">Protein kinase domain-containing protein</fullName>
    </recommendedName>
</protein>
<keyword evidence="3" id="KW-0547">Nucleotide-binding</keyword>
<sequence length="108" mass="12003">MDFMRGSNGGHKLNVFMEYMVGGSLSDVAEKFCGVLEEKVIKLYTREILLGIKYLHESGIVHCDLKSKNVLLGSSGDIKLADFGCAKRLEGFMGNRGLGLHYGWLLKF</sequence>
<evidence type="ECO:0000313" key="7">
    <source>
        <dbReference type="EMBL" id="KAF5444421.1"/>
    </source>
</evidence>
<dbReference type="PANTHER" id="PTHR11584:SF369">
    <property type="entry name" value="MITOGEN-ACTIVATED PROTEIN KINASE KINASE KINASE 19-RELATED"/>
    <property type="match status" value="1"/>
</dbReference>
<dbReference type="AlphaFoldDB" id="A0A833SM86"/>
<gene>
    <name evidence="7" type="ORF">F2P56_036899</name>
</gene>
<dbReference type="PROSITE" id="PS00108">
    <property type="entry name" value="PROTEIN_KINASE_ST"/>
    <property type="match status" value="1"/>
</dbReference>
<name>A0A833SM86_JUGRE</name>
<dbReference type="EMBL" id="LIHL02000016">
    <property type="protein sequence ID" value="KAF5444421.1"/>
    <property type="molecule type" value="Genomic_DNA"/>
</dbReference>
<accession>A0A833SM86</accession>
<organism evidence="7 8">
    <name type="scientific">Juglans regia</name>
    <name type="common">English walnut</name>
    <dbReference type="NCBI Taxonomy" id="51240"/>
    <lineage>
        <taxon>Eukaryota</taxon>
        <taxon>Viridiplantae</taxon>
        <taxon>Streptophyta</taxon>
        <taxon>Embryophyta</taxon>
        <taxon>Tracheophyta</taxon>
        <taxon>Spermatophyta</taxon>
        <taxon>Magnoliopsida</taxon>
        <taxon>eudicotyledons</taxon>
        <taxon>Gunneridae</taxon>
        <taxon>Pentapetalae</taxon>
        <taxon>rosids</taxon>
        <taxon>fabids</taxon>
        <taxon>Fagales</taxon>
        <taxon>Juglandaceae</taxon>
        <taxon>Juglans</taxon>
    </lineage>
</organism>
<dbReference type="GO" id="GO:0004674">
    <property type="term" value="F:protein serine/threonine kinase activity"/>
    <property type="evidence" value="ECO:0007669"/>
    <property type="project" value="UniProtKB-KW"/>
</dbReference>
<dbReference type="Pfam" id="PF00069">
    <property type="entry name" value="Pkinase"/>
    <property type="match status" value="1"/>
</dbReference>
<dbReference type="GO" id="GO:0005524">
    <property type="term" value="F:ATP binding"/>
    <property type="evidence" value="ECO:0007669"/>
    <property type="project" value="UniProtKB-KW"/>
</dbReference>